<proteinExistence type="predicted"/>
<evidence type="ECO:0000313" key="1">
    <source>
        <dbReference type="EMBL" id="GAA0152308.1"/>
    </source>
</evidence>
<dbReference type="Proteomes" id="UP001454036">
    <property type="component" value="Unassembled WGS sequence"/>
</dbReference>
<reference evidence="1 2" key="1">
    <citation type="submission" date="2024-01" db="EMBL/GenBank/DDBJ databases">
        <title>The complete chloroplast genome sequence of Lithospermum erythrorhizon: insights into the phylogenetic relationship among Boraginaceae species and the maternal lineages of purple gromwells.</title>
        <authorList>
            <person name="Okada T."/>
            <person name="Watanabe K."/>
        </authorList>
    </citation>
    <scope>NUCLEOTIDE SEQUENCE [LARGE SCALE GENOMIC DNA]</scope>
</reference>
<dbReference type="PANTHER" id="PTHR37610">
    <property type="entry name" value="CCHC-TYPE DOMAIN-CONTAINING PROTEIN"/>
    <property type="match status" value="1"/>
</dbReference>
<accession>A0AAV3PMG7</accession>
<name>A0AAV3PMG7_LITER</name>
<sequence length="193" mass="22564">MVVCGRGKLGYLTSDLVEPEITHPKFDLSQAENSIVMAWLVNSMDEDVSSNYMYFRTTKEIWDDCKIMYSDAENNLQVFETKTQLKEIKQGHLSVTKYYADLKKLWQEIDLYEEIDPLCGDCSVKYKKKKQKERVYEFLAGLNNNLDEVKGRIISRSPFPSTEEAFVDIRREESQRRAILQKGDFQQSENMLC</sequence>
<dbReference type="EMBL" id="BAABME010001960">
    <property type="protein sequence ID" value="GAA0152308.1"/>
    <property type="molecule type" value="Genomic_DNA"/>
</dbReference>
<gene>
    <name evidence="1" type="ORF">LIER_10820</name>
</gene>
<protein>
    <recommendedName>
        <fullName evidence="3">Retrotransposon gag domain-containing protein</fullName>
    </recommendedName>
</protein>
<dbReference type="AlphaFoldDB" id="A0AAV3PMG7"/>
<comment type="caution">
    <text evidence="1">The sequence shown here is derived from an EMBL/GenBank/DDBJ whole genome shotgun (WGS) entry which is preliminary data.</text>
</comment>
<organism evidence="1 2">
    <name type="scientific">Lithospermum erythrorhizon</name>
    <name type="common">Purple gromwell</name>
    <name type="synonym">Lithospermum officinale var. erythrorhizon</name>
    <dbReference type="NCBI Taxonomy" id="34254"/>
    <lineage>
        <taxon>Eukaryota</taxon>
        <taxon>Viridiplantae</taxon>
        <taxon>Streptophyta</taxon>
        <taxon>Embryophyta</taxon>
        <taxon>Tracheophyta</taxon>
        <taxon>Spermatophyta</taxon>
        <taxon>Magnoliopsida</taxon>
        <taxon>eudicotyledons</taxon>
        <taxon>Gunneridae</taxon>
        <taxon>Pentapetalae</taxon>
        <taxon>asterids</taxon>
        <taxon>lamiids</taxon>
        <taxon>Boraginales</taxon>
        <taxon>Boraginaceae</taxon>
        <taxon>Boraginoideae</taxon>
        <taxon>Lithospermeae</taxon>
        <taxon>Lithospermum</taxon>
    </lineage>
</organism>
<evidence type="ECO:0008006" key="3">
    <source>
        <dbReference type="Google" id="ProtNLM"/>
    </source>
</evidence>
<dbReference type="PANTHER" id="PTHR37610:SF40">
    <property type="entry name" value="OS01G0909600 PROTEIN"/>
    <property type="match status" value="1"/>
</dbReference>
<evidence type="ECO:0000313" key="2">
    <source>
        <dbReference type="Proteomes" id="UP001454036"/>
    </source>
</evidence>
<keyword evidence="2" id="KW-1185">Reference proteome</keyword>